<dbReference type="Proteomes" id="UP001230188">
    <property type="component" value="Unassembled WGS sequence"/>
</dbReference>
<dbReference type="PANTHER" id="PTHR24123:SF33">
    <property type="entry name" value="PROTEIN HOS4"/>
    <property type="match status" value="1"/>
</dbReference>
<dbReference type="InterPro" id="IPR000719">
    <property type="entry name" value="Prot_kinase_dom"/>
</dbReference>
<evidence type="ECO:0000259" key="5">
    <source>
        <dbReference type="PROSITE" id="PS50011"/>
    </source>
</evidence>
<dbReference type="SUPFAM" id="SSF56112">
    <property type="entry name" value="Protein kinase-like (PK-like)"/>
    <property type="match status" value="1"/>
</dbReference>
<organism evidence="6 7">
    <name type="scientific">Chrysophaeum taylorii</name>
    <dbReference type="NCBI Taxonomy" id="2483200"/>
    <lineage>
        <taxon>Eukaryota</taxon>
        <taxon>Sar</taxon>
        <taxon>Stramenopiles</taxon>
        <taxon>Ochrophyta</taxon>
        <taxon>Pelagophyceae</taxon>
        <taxon>Pelagomonadales</taxon>
        <taxon>Pelagomonadaceae</taxon>
        <taxon>Chrysophaeum</taxon>
    </lineage>
</organism>
<dbReference type="PROSITE" id="PS50297">
    <property type="entry name" value="ANK_REP_REGION"/>
    <property type="match status" value="24"/>
</dbReference>
<dbReference type="EMBL" id="JAQMWT010000437">
    <property type="protein sequence ID" value="KAJ8601337.1"/>
    <property type="molecule type" value="Genomic_DNA"/>
</dbReference>
<dbReference type="PROSITE" id="PS00108">
    <property type="entry name" value="PROTEIN_KINASE_ST"/>
    <property type="match status" value="1"/>
</dbReference>
<feature type="repeat" description="ANK" evidence="3">
    <location>
        <begin position="1986"/>
        <end position="2018"/>
    </location>
</feature>
<dbReference type="PROSITE" id="PS50011">
    <property type="entry name" value="PROTEIN_KINASE_DOM"/>
    <property type="match status" value="1"/>
</dbReference>
<proteinExistence type="predicted"/>
<feature type="region of interest" description="Disordered" evidence="4">
    <location>
        <begin position="1839"/>
        <end position="1923"/>
    </location>
</feature>
<feature type="repeat" description="ANK" evidence="3">
    <location>
        <begin position="1952"/>
        <end position="1984"/>
    </location>
</feature>
<protein>
    <recommendedName>
        <fullName evidence="5">Protein kinase domain-containing protein</fullName>
    </recommendedName>
</protein>
<feature type="compositionally biased region" description="Acidic residues" evidence="4">
    <location>
        <begin position="1407"/>
        <end position="1425"/>
    </location>
</feature>
<dbReference type="Pfam" id="PF00069">
    <property type="entry name" value="Pkinase"/>
    <property type="match status" value="1"/>
</dbReference>
<feature type="repeat" description="ANK" evidence="3">
    <location>
        <begin position="2300"/>
        <end position="2332"/>
    </location>
</feature>
<feature type="repeat" description="ANK" evidence="3">
    <location>
        <begin position="2193"/>
        <end position="2225"/>
    </location>
</feature>
<feature type="region of interest" description="Disordered" evidence="4">
    <location>
        <begin position="1405"/>
        <end position="1444"/>
    </location>
</feature>
<dbReference type="InterPro" id="IPR036770">
    <property type="entry name" value="Ankyrin_rpt-contain_sf"/>
</dbReference>
<dbReference type="Pfam" id="PF13637">
    <property type="entry name" value="Ank_4"/>
    <property type="match status" value="1"/>
</dbReference>
<dbReference type="PANTHER" id="PTHR24123">
    <property type="entry name" value="ANKYRIN REPEAT-CONTAINING"/>
    <property type="match status" value="1"/>
</dbReference>
<dbReference type="InterPro" id="IPR002110">
    <property type="entry name" value="Ankyrin_rpt"/>
</dbReference>
<dbReference type="InterPro" id="IPR051165">
    <property type="entry name" value="Multifunctional_ANK_Repeat"/>
</dbReference>
<dbReference type="InterPro" id="IPR011009">
    <property type="entry name" value="Kinase-like_dom_sf"/>
</dbReference>
<accession>A0AAD7UAJ5</accession>
<feature type="region of interest" description="Disordered" evidence="4">
    <location>
        <begin position="2044"/>
        <end position="2066"/>
    </location>
</feature>
<dbReference type="InterPro" id="IPR008271">
    <property type="entry name" value="Ser/Thr_kinase_AS"/>
</dbReference>
<dbReference type="SUPFAM" id="SSF48403">
    <property type="entry name" value="Ankyrin repeat"/>
    <property type="match status" value="6"/>
</dbReference>
<feature type="repeat" description="ANK" evidence="3">
    <location>
        <begin position="2126"/>
        <end position="2158"/>
    </location>
</feature>
<dbReference type="SMART" id="SM00248">
    <property type="entry name" value="ANK"/>
    <property type="match status" value="29"/>
</dbReference>
<feature type="repeat" description="ANK" evidence="3">
    <location>
        <begin position="1581"/>
        <end position="1605"/>
    </location>
</feature>
<name>A0AAD7UAJ5_9STRA</name>
<feature type="repeat" description="ANK" evidence="3">
    <location>
        <begin position="2019"/>
        <end position="2051"/>
    </location>
</feature>
<feature type="repeat" description="ANK" evidence="3">
    <location>
        <begin position="119"/>
        <end position="140"/>
    </location>
</feature>
<feature type="repeat" description="ANK" evidence="3">
    <location>
        <begin position="1812"/>
        <end position="1844"/>
    </location>
</feature>
<feature type="compositionally biased region" description="Basic residues" evidence="4">
    <location>
        <begin position="1862"/>
        <end position="1871"/>
    </location>
</feature>
<evidence type="ECO:0000256" key="4">
    <source>
        <dbReference type="SAM" id="MobiDB-lite"/>
    </source>
</evidence>
<feature type="repeat" description="ANK" evidence="3">
    <location>
        <begin position="2092"/>
        <end position="2124"/>
    </location>
</feature>
<dbReference type="SMART" id="SM00220">
    <property type="entry name" value="S_TKc"/>
    <property type="match status" value="1"/>
</dbReference>
<feature type="repeat" description="ANK" evidence="3">
    <location>
        <begin position="2334"/>
        <end position="2366"/>
    </location>
</feature>
<feature type="repeat" description="ANK" evidence="3">
    <location>
        <begin position="1652"/>
        <end position="1684"/>
    </location>
</feature>
<reference evidence="6" key="1">
    <citation type="submission" date="2023-01" db="EMBL/GenBank/DDBJ databases">
        <title>Metagenome sequencing of chrysophaentin producing Chrysophaeum taylorii.</title>
        <authorList>
            <person name="Davison J."/>
            <person name="Bewley C."/>
        </authorList>
    </citation>
    <scope>NUCLEOTIDE SEQUENCE</scope>
    <source>
        <strain evidence="6">NIES-1699</strain>
    </source>
</reference>
<evidence type="ECO:0000256" key="3">
    <source>
        <dbReference type="PROSITE-ProRule" id="PRU00023"/>
    </source>
</evidence>
<dbReference type="CDD" id="cd00180">
    <property type="entry name" value="PKc"/>
    <property type="match status" value="1"/>
</dbReference>
<dbReference type="Pfam" id="PF00023">
    <property type="entry name" value="Ank"/>
    <property type="match status" value="2"/>
</dbReference>
<feature type="repeat" description="ANK" evidence="3">
    <location>
        <begin position="2060"/>
        <end position="2092"/>
    </location>
</feature>
<feature type="repeat" description="ANK" evidence="3">
    <location>
        <begin position="1918"/>
        <end position="1950"/>
    </location>
</feature>
<feature type="compositionally biased region" description="Basic and acidic residues" evidence="4">
    <location>
        <begin position="1839"/>
        <end position="1850"/>
    </location>
</feature>
<evidence type="ECO:0000313" key="7">
    <source>
        <dbReference type="Proteomes" id="UP001230188"/>
    </source>
</evidence>
<feature type="region of interest" description="Disordered" evidence="4">
    <location>
        <begin position="212"/>
        <end position="247"/>
    </location>
</feature>
<feature type="repeat" description="ANK" evidence="3">
    <location>
        <begin position="1745"/>
        <end position="1777"/>
    </location>
</feature>
<keyword evidence="1" id="KW-0677">Repeat</keyword>
<feature type="repeat" description="ANK" evidence="3">
    <location>
        <begin position="1514"/>
        <end position="1546"/>
    </location>
</feature>
<dbReference type="Gene3D" id="1.10.510.10">
    <property type="entry name" value="Transferase(Phosphotransferase) domain 1"/>
    <property type="match status" value="1"/>
</dbReference>
<feature type="compositionally biased region" description="Low complexity" evidence="4">
    <location>
        <begin position="1872"/>
        <end position="1893"/>
    </location>
</feature>
<feature type="repeat" description="ANK" evidence="3">
    <location>
        <begin position="2368"/>
        <end position="2400"/>
    </location>
</feature>
<feature type="repeat" description="ANK" evidence="3">
    <location>
        <begin position="1617"/>
        <end position="1649"/>
    </location>
</feature>
<dbReference type="GO" id="GO:0005524">
    <property type="term" value="F:ATP binding"/>
    <property type="evidence" value="ECO:0007669"/>
    <property type="project" value="InterPro"/>
</dbReference>
<evidence type="ECO:0000313" key="6">
    <source>
        <dbReference type="EMBL" id="KAJ8601337.1"/>
    </source>
</evidence>
<dbReference type="Pfam" id="PF12796">
    <property type="entry name" value="Ank_2"/>
    <property type="match status" value="9"/>
</dbReference>
<feature type="repeat" description="ANK" evidence="3">
    <location>
        <begin position="2254"/>
        <end position="2286"/>
    </location>
</feature>
<evidence type="ECO:0000256" key="2">
    <source>
        <dbReference type="ARBA" id="ARBA00023043"/>
    </source>
</evidence>
<feature type="repeat" description="ANK" evidence="3">
    <location>
        <begin position="2159"/>
        <end position="2191"/>
    </location>
</feature>
<gene>
    <name evidence="6" type="ORF">CTAYLR_009753</name>
</gene>
<feature type="repeat" description="ANK" evidence="3">
    <location>
        <begin position="1548"/>
        <end position="1580"/>
    </location>
</feature>
<dbReference type="Gene3D" id="1.25.40.20">
    <property type="entry name" value="Ankyrin repeat-containing domain"/>
    <property type="match status" value="10"/>
</dbReference>
<feature type="domain" description="Protein kinase" evidence="5">
    <location>
        <begin position="293"/>
        <end position="600"/>
    </location>
</feature>
<feature type="repeat" description="ANK" evidence="3">
    <location>
        <begin position="1686"/>
        <end position="1718"/>
    </location>
</feature>
<comment type="caution">
    <text evidence="6">The sequence shown here is derived from an EMBL/GenBank/DDBJ whole genome shotgun (WGS) entry which is preliminary data.</text>
</comment>
<dbReference type="PRINTS" id="PR01415">
    <property type="entry name" value="ANKYRIN"/>
</dbReference>
<sequence length="2436" mass="263861">MREERVFEVVDLIIDESESESESRCSGIVGRVSSYVGKEEGALVRAMERGDVCAVRRLRLDGPGLGELRLVAASFVGEVEVVEEEVAWAVQVAASRGHLRTLEMLVEKDPSAARGKDALERTPLHLAAGHGHVEVVEYLVARVDVEARDARDWTALMRASYEGFVDAVELLVEKGAVINAGYGTETALDLALARGHIDIVVYLEESGARRSKFNPRDQRVGGGRTATRRRREEEEERSPSEPAVAISRSDEVSLRPQVVVVREESSSCCCEGSLESPPAAAFLEAGHVVPGGFQVVEFVGKGSRGQQVYAVVEKTSRRVLAMRRSSTMFREAVVLAELGSHECVEAMEYFAAAGGASDYFMMTRFCEGARDLERLVSSGDLYEGRVKSVRRKMSSILLDIASALSFCHDRSVLHGDVKLENVLVDAAGRAYLRNFGVARRGEGRGAGLVAVLEGGTPEYASPEATAVLSDSGRRRASSSPSETDVWAFGMVAVHVYHADEEMFPSKNARLEEPPESRWTRARADVWARKHGVASLGLDGRALFELWPNRLLECPKRKRIKLRRLLLAPSLAMRDLVLERCLARDVSLRPKCGAALVEAMMGEATRGERRTTTTTRRTEERVLLNVGRALVDLDEVCDAKRILGLSTESNSERDALLARAYLGGRRSSSCSSGGGGGGGGTLEAAVAASERALERDPTHGGALFALAEARFRRDEQDVAGFLDVLERARIEDVELSAKTANGVLESILLEADAVRDGANNEVVSVSARFRELAPKVRRNSKAVAFFGKKRRVVYRRGGVLGAALAEVFGEESEAAARAGRVVLEGDAGKTWLARALVATLCRYQRGVDVESALVPARICLASVAISEDDDDWLGRWIEEESLDARTFRAARRSRRLVLCLDGLDRVVRREKVVERARRENAAFTLVTSRPDPKNLDDLKGFVFLECGAVDDNLPLAARLETMLFRPAAAAAKRRSAAEVYGRADSAWAALAATRCEEKKARGDGVLGVARFVLVEAGAARASELFRDLALAAHEKKDAYETLCASDLGRVAPPRLAAAAWVLARSGLLPPLAARGGGTEPRIGFVHLSVQEYYVAARLGAEELFLSKIRDCRKWHAPALFAFGIADRVVRDRVLDEIRIPDLYAGEAVEVLEGEDEETRYVPRTLVALDERKKWASVKLDSWDSTRSSRLVDVSRLRRDTSSKTWALALRAASDGETEFLSGLLERGADLATPVDPVSKESTLHAAARNGRAETARALLSAGASKRAKDKTGATPLDLAFSSALSAPRRADLMRVLDPPACDRDLAAHPRRDGLVEWLEHLEEDEPIMSRRRRDEEEDDDDDWDDQTRVYAFAQACRRGFGRAAATLAASVDPNARLGASTPLHFAVANSCTEALKVLLSRRRADDYASSEEEEEEDDDDDDDDDAFSTKKKKKKKKMMKKKKKKKKKADLTSVALAATLNRAEALAILLDDESLRGGSRSLLGAAALFGAATFGSLECARVAISRGAGVDDAGGGSTALHAAASHDRVECARLLIERGADLNAVRRSDGATPLGIAASRDRVACARLLIIHGADVDKADEGGSTPLVWACRNGHVDCARVLVELGDAEVDKRTPDDAGATALHAASRYGKVECARVLISNGANLDETTTDDKGLTPLHMAAWNGHVACVEILISEGADVDALRKDKGASPLHAAALNGHVACVRLLIGGGADVKAKTHQRRTPRDVAKTREVRDILSEAEAKGDDALPPLHVASRDGRAEWLRLLIDKGADVDDEAPTNDTPLHLAARRGNLDCARVLIDEGADVDKPRCADGATPLHVACRRGHVDCARLLISAGANVDRRADDRDQKPKRPRPPRPPPPSKKKKKKKKTTTTNKPALSSSSFSSNSSNSSNYYCSRLATTDDDDDDDDEKKTTTRDGPTPLVWASRYGHVECARLLIDEGADVDKTAAVSGETPLHAASREGRAACVQLLLEKGADPNKKKKDDGSTPLLLAAEFGRAPCVRILTSRGANLGMTNFRGATPLHVACRAGRLDCARLLISAGANVDPPPNRDDDDDRDGDPSPLLLASQHDHLECVRLLIANGAEINKPTAESSPLDAASRRGHLACAKLLIDEGARVNEPRTKDGSTPLHSASVGGDFACVQLLIDKGAEVASARPDGWTPLHLAALRGAVDSLQLLIDAGADLDKPTTHDGFTPLHIASLYDRVDCVRLLIIEGADLFAQTKLSDRTPRALAKTRKLKQILSEAEDTMLREPSTPLHLASQNGHLNWLRLLLDDTKKIKYNNYKKQKTDLDQPAPDDGSTPLFLASLYGHVDCAYLLIIKGADVDKPTAIGGSTPLHVAAREGHLACVKLLLDHGAKLNKPSTDDGSTPLHLASFHGHLDCVRLLVAKGADLRAKTDHRHTPRDVANTPQVHRLLSEAQALSRTGCWCRSNLL</sequence>
<keyword evidence="2 3" id="KW-0040">ANK repeat</keyword>
<feature type="repeat" description="ANK" evidence="3">
    <location>
        <begin position="1237"/>
        <end position="1269"/>
    </location>
</feature>
<dbReference type="PROSITE" id="PS50088">
    <property type="entry name" value="ANK_REPEAT"/>
    <property type="match status" value="24"/>
</dbReference>
<feature type="compositionally biased region" description="Basic residues" evidence="4">
    <location>
        <begin position="1428"/>
        <end position="1444"/>
    </location>
</feature>
<feature type="repeat" description="ANK" evidence="3">
    <location>
        <begin position="1778"/>
        <end position="1806"/>
    </location>
</feature>
<keyword evidence="7" id="KW-1185">Reference proteome</keyword>
<dbReference type="GO" id="GO:0004672">
    <property type="term" value="F:protein kinase activity"/>
    <property type="evidence" value="ECO:0007669"/>
    <property type="project" value="InterPro"/>
</dbReference>
<evidence type="ECO:0000256" key="1">
    <source>
        <dbReference type="ARBA" id="ARBA00022737"/>
    </source>
</evidence>